<dbReference type="GO" id="GO:0006508">
    <property type="term" value="P:proteolysis"/>
    <property type="evidence" value="ECO:0007669"/>
    <property type="project" value="InterPro"/>
</dbReference>
<evidence type="ECO:0000313" key="5">
    <source>
        <dbReference type="Proteomes" id="UP000218979"/>
    </source>
</evidence>
<proteinExistence type="predicted"/>
<evidence type="ECO:0000313" key="3">
    <source>
        <dbReference type="EMBL" id="SFZ75714.1"/>
    </source>
</evidence>
<reference evidence="2 5" key="1">
    <citation type="submission" date="2014-12" db="EMBL/GenBank/DDBJ databases">
        <title>Draft genome sequences of 10 type strains of Lactococcus.</title>
        <authorList>
            <person name="Sun Z."/>
            <person name="Zhong Z."/>
            <person name="Liu W."/>
            <person name="Zhang W."/>
            <person name="Zhang H."/>
        </authorList>
    </citation>
    <scope>NUCLEOTIDE SEQUENCE [LARGE SCALE GENOMIC DNA]</scope>
    <source>
        <strain evidence="2 5">DSM 22330</strain>
    </source>
</reference>
<name>A0A1K2HHF3_9LACT</name>
<dbReference type="Proteomes" id="UP000218979">
    <property type="component" value="Unassembled WGS sequence"/>
</dbReference>
<dbReference type="GO" id="GO:0005524">
    <property type="term" value="F:ATP binding"/>
    <property type="evidence" value="ECO:0007669"/>
    <property type="project" value="InterPro"/>
</dbReference>
<gene>
    <name evidence="2" type="ORF">RR45_GL000344</name>
    <name evidence="3" type="ORF">SAMN02746068_01713</name>
</gene>
<dbReference type="Gene3D" id="3.90.70.10">
    <property type="entry name" value="Cysteine proteinases"/>
    <property type="match status" value="1"/>
</dbReference>
<dbReference type="CDD" id="cd02418">
    <property type="entry name" value="Peptidase_C39B"/>
    <property type="match status" value="1"/>
</dbReference>
<dbReference type="EMBL" id="FPKS01000011">
    <property type="protein sequence ID" value="SFZ75714.1"/>
    <property type="molecule type" value="Genomic_DNA"/>
</dbReference>
<evidence type="ECO:0000313" key="4">
    <source>
        <dbReference type="Proteomes" id="UP000185655"/>
    </source>
</evidence>
<feature type="domain" description="Peptidase C39" evidence="1">
    <location>
        <begin position="2"/>
        <end position="96"/>
    </location>
</feature>
<evidence type="ECO:0000313" key="2">
    <source>
        <dbReference type="EMBL" id="PCS03055.1"/>
    </source>
</evidence>
<dbReference type="GO" id="GO:0016020">
    <property type="term" value="C:membrane"/>
    <property type="evidence" value="ECO:0007669"/>
    <property type="project" value="InterPro"/>
</dbReference>
<keyword evidence="5" id="KW-1185">Reference proteome</keyword>
<sequence length="98" mass="11065">MEGTTALGIVKTAQVLNFETRVLQADMTLFELTEIPYPFIAHVTKDDKLLHYYVVYGAKKDKLIIADPDPDVGVMKMSKEKFSAEWTGVAITHFDRSN</sequence>
<dbReference type="Pfam" id="PF03412">
    <property type="entry name" value="Peptidase_C39"/>
    <property type="match status" value="1"/>
</dbReference>
<organism evidence="3 4">
    <name type="scientific">Pseudolactococcus chungangensis CAU 28 = DSM 22330</name>
    <dbReference type="NCBI Taxonomy" id="1122154"/>
    <lineage>
        <taxon>Bacteria</taxon>
        <taxon>Bacillati</taxon>
        <taxon>Bacillota</taxon>
        <taxon>Bacilli</taxon>
        <taxon>Lactobacillales</taxon>
        <taxon>Streptococcaceae</taxon>
        <taxon>Pseudolactococcus</taxon>
    </lineage>
</organism>
<evidence type="ECO:0000259" key="1">
    <source>
        <dbReference type="Pfam" id="PF03412"/>
    </source>
</evidence>
<dbReference type="InterPro" id="IPR005074">
    <property type="entry name" value="Peptidase_C39"/>
</dbReference>
<dbReference type="STRING" id="1122154.SAMN02746068_01713"/>
<dbReference type="GO" id="GO:0008233">
    <property type="term" value="F:peptidase activity"/>
    <property type="evidence" value="ECO:0007669"/>
    <property type="project" value="InterPro"/>
</dbReference>
<accession>A0A1K2HHF3</accession>
<dbReference type="Proteomes" id="UP000185655">
    <property type="component" value="Unassembled WGS sequence"/>
</dbReference>
<protein>
    <submittedName>
        <fullName evidence="3">Peptidase C39 family protein</fullName>
    </submittedName>
</protein>
<reference evidence="3 4" key="2">
    <citation type="submission" date="2016-11" db="EMBL/GenBank/DDBJ databases">
        <authorList>
            <person name="Jaros S."/>
            <person name="Januszkiewicz K."/>
            <person name="Wedrychowicz H."/>
        </authorList>
    </citation>
    <scope>NUCLEOTIDE SEQUENCE [LARGE SCALE GENOMIC DNA]</scope>
    <source>
        <strain evidence="3 4">DSM 22330</strain>
    </source>
</reference>
<dbReference type="EMBL" id="JXJT01000011">
    <property type="protein sequence ID" value="PCS03055.1"/>
    <property type="molecule type" value="Genomic_DNA"/>
</dbReference>
<dbReference type="AlphaFoldDB" id="A0A1K2HHF3"/>